<evidence type="ECO:0000313" key="12">
    <source>
        <dbReference type="Proteomes" id="UP000241886"/>
    </source>
</evidence>
<keyword evidence="5 8" id="KW-0030">Aminoacyl-tRNA synthetase</keyword>
<proteinExistence type="inferred from homology"/>
<evidence type="ECO:0000256" key="5">
    <source>
        <dbReference type="ARBA" id="ARBA00023146"/>
    </source>
</evidence>
<dbReference type="GO" id="GO:0006433">
    <property type="term" value="P:prolyl-tRNA aminoacylation"/>
    <property type="evidence" value="ECO:0007669"/>
    <property type="project" value="UniProtKB-UniRule"/>
</dbReference>
<evidence type="ECO:0000259" key="10">
    <source>
        <dbReference type="PROSITE" id="PS50862"/>
    </source>
</evidence>
<sequence>MANEIEEIKTKLGITVKKEEDLSEWYQQVVLKSGLADYSPVSGCMVYLPWGYSIWEEIRNFLDSKLKALGHKNAYFPLFIPESLLKKESEHFKGFTPEVAWVESGGKEKLEERLAIRPTSETIMYVMYSKWIKSYRDLPLLLNQWNNVVRWETKATKLFLRTREFLWQEGHTAHATKEEADREVLTILNVYQDLLVNLLAIPVLVGLKSEGEKFAGALYTATLEAIMPDGKALQAGTSHNLGQNFSRAFDIQFITKEQKKEYVWQTSWGVSTRLIGALVMIHGDNKGLVLPPRVAPIQIIIIPIYYSKSQAEVIIQKSKEIKNMLLSSGLRVEIDDRDDKTPGWKFNEWELKGVPVRLEIGPKDLEKSSVVVFRRDTLQKSVVQISDLLPVLNNLLNDIHQKMLERARKKLEESISQAEDYNEFKEKLEKRGGFIKVSWCGRLECESQIKNETGASVRLIPFENNEPFKEYCFHCGEKAQKLAYFAKSY</sequence>
<dbReference type="Gene3D" id="3.30.110.30">
    <property type="entry name" value="C-terminal domain of ProRS"/>
    <property type="match status" value="1"/>
</dbReference>
<dbReference type="CDD" id="cd00778">
    <property type="entry name" value="ProRS_core_arch_euk"/>
    <property type="match status" value="1"/>
</dbReference>
<reference evidence="11 12" key="1">
    <citation type="submission" date="2017-04" db="EMBL/GenBank/DDBJ databases">
        <title>Novel microbial lineages endemic to geothermal iron-oxide mats fill important gaps in the evolutionary history of Archaea.</title>
        <authorList>
            <person name="Jay Z.J."/>
            <person name="Beam J.P."/>
            <person name="Dlakic M."/>
            <person name="Rusch D.B."/>
            <person name="Kozubal M.A."/>
            <person name="Inskeep W.P."/>
        </authorList>
    </citation>
    <scope>NUCLEOTIDE SEQUENCE [LARGE SCALE GENOMIC DNA]</scope>
    <source>
        <strain evidence="11">ECH_B_SAG-G16</strain>
    </source>
</reference>
<keyword evidence="9" id="KW-0175">Coiled coil</keyword>
<dbReference type="Pfam" id="PF03129">
    <property type="entry name" value="HGTP_anticodon"/>
    <property type="match status" value="1"/>
</dbReference>
<feature type="coiled-coil region" evidence="9">
    <location>
        <begin position="397"/>
        <end position="431"/>
    </location>
</feature>
<dbReference type="SMART" id="SM00946">
    <property type="entry name" value="ProRS-C_1"/>
    <property type="match status" value="1"/>
</dbReference>
<keyword evidence="8" id="KW-0963">Cytoplasm</keyword>
<dbReference type="AlphaFoldDB" id="A0A2R6C2V8"/>
<accession>A0A2R6C2V8</accession>
<evidence type="ECO:0000256" key="3">
    <source>
        <dbReference type="ARBA" id="ARBA00022840"/>
    </source>
</evidence>
<dbReference type="PANTHER" id="PTHR43382:SF2">
    <property type="entry name" value="BIFUNCTIONAL GLUTAMATE_PROLINE--TRNA LIGASE"/>
    <property type="match status" value="1"/>
</dbReference>
<dbReference type="FunFam" id="3.40.50.800:FF:000005">
    <property type="entry name" value="bifunctional glutamate/proline--tRNA ligase"/>
    <property type="match status" value="1"/>
</dbReference>
<evidence type="ECO:0000256" key="4">
    <source>
        <dbReference type="ARBA" id="ARBA00022917"/>
    </source>
</evidence>
<dbReference type="FunFam" id="3.30.930.10:FF:000037">
    <property type="entry name" value="Proline--tRNA ligase"/>
    <property type="match status" value="1"/>
</dbReference>
<evidence type="ECO:0000256" key="8">
    <source>
        <dbReference type="HAMAP-Rule" id="MF_01571"/>
    </source>
</evidence>
<comment type="caution">
    <text evidence="11">The sequence shown here is derived from an EMBL/GenBank/DDBJ whole genome shotgun (WGS) entry which is preliminary data.</text>
</comment>
<dbReference type="Proteomes" id="UP000241886">
    <property type="component" value="Unassembled WGS sequence"/>
</dbReference>
<protein>
    <recommendedName>
        <fullName evidence="8">Proline--tRNA ligase</fullName>
        <ecNumber evidence="8">6.1.1.15</ecNumber>
    </recommendedName>
    <alternativeName>
        <fullName evidence="8">Prolyl-tRNA synthetase</fullName>
        <shortName evidence="8">ProRS</shortName>
    </alternativeName>
</protein>
<dbReference type="GO" id="GO:0017101">
    <property type="term" value="C:aminoacyl-tRNA synthetase multienzyme complex"/>
    <property type="evidence" value="ECO:0007669"/>
    <property type="project" value="TreeGrafter"/>
</dbReference>
<comment type="catalytic activity">
    <reaction evidence="6 8">
        <text>tRNA(Pro) + L-proline + ATP = L-prolyl-tRNA(Pro) + AMP + diphosphate</text>
        <dbReference type="Rhea" id="RHEA:14305"/>
        <dbReference type="Rhea" id="RHEA-COMP:9700"/>
        <dbReference type="Rhea" id="RHEA-COMP:9702"/>
        <dbReference type="ChEBI" id="CHEBI:30616"/>
        <dbReference type="ChEBI" id="CHEBI:33019"/>
        <dbReference type="ChEBI" id="CHEBI:60039"/>
        <dbReference type="ChEBI" id="CHEBI:78442"/>
        <dbReference type="ChEBI" id="CHEBI:78532"/>
        <dbReference type="ChEBI" id="CHEBI:456215"/>
        <dbReference type="EC" id="6.1.1.15"/>
    </reaction>
</comment>
<dbReference type="InterPro" id="IPR017449">
    <property type="entry name" value="Pro-tRNA_synth_II"/>
</dbReference>
<comment type="subunit">
    <text evidence="8">Homodimer.</text>
</comment>
<dbReference type="GO" id="GO:0005737">
    <property type="term" value="C:cytoplasm"/>
    <property type="evidence" value="ECO:0007669"/>
    <property type="project" value="UniProtKB-SubCell"/>
</dbReference>
<dbReference type="EMBL" id="NEXO01000037">
    <property type="protein sequence ID" value="PSO05212.1"/>
    <property type="molecule type" value="Genomic_DNA"/>
</dbReference>
<dbReference type="InterPro" id="IPR002316">
    <property type="entry name" value="Pro-tRNA-ligase_IIa"/>
</dbReference>
<comment type="subcellular location">
    <subcellularLocation>
        <location evidence="8">Cytoplasm</location>
    </subcellularLocation>
</comment>
<dbReference type="HAMAP" id="MF_01571">
    <property type="entry name" value="Pro_tRNA_synth_type3"/>
    <property type="match status" value="1"/>
</dbReference>
<feature type="domain" description="Aminoacyl-transfer RNA synthetases class-II family profile" evidence="10">
    <location>
        <begin position="51"/>
        <end position="291"/>
    </location>
</feature>
<dbReference type="InterPro" id="IPR006195">
    <property type="entry name" value="aa-tRNA-synth_II"/>
</dbReference>
<evidence type="ECO:0000313" key="11">
    <source>
        <dbReference type="EMBL" id="PSO05212.1"/>
    </source>
</evidence>
<name>A0A2R6C2V8_9ARCH</name>
<dbReference type="InterPro" id="IPR004154">
    <property type="entry name" value="Anticodon-bd"/>
</dbReference>
<dbReference type="PANTHER" id="PTHR43382">
    <property type="entry name" value="PROLYL-TRNA SYNTHETASE"/>
    <property type="match status" value="1"/>
</dbReference>
<evidence type="ECO:0000256" key="2">
    <source>
        <dbReference type="ARBA" id="ARBA00022741"/>
    </source>
</evidence>
<comment type="function">
    <text evidence="8">Catalyzes the attachment of proline to tRNA(Pro) in a two-step reaction: proline is first activated by ATP to form Pro-AMP and then transferred to the acceptor end of tRNA(Pro).</text>
</comment>
<dbReference type="InterPro" id="IPR045864">
    <property type="entry name" value="aa-tRNA-synth_II/BPL/LPL"/>
</dbReference>
<gene>
    <name evidence="8" type="primary">proS</name>
    <name evidence="11" type="ORF">B9Q13_02565</name>
</gene>
<organism evidence="11 12">
    <name type="scientific">Candidatus Marsarchaeota G2 archaeon ECH_B_SAG-G16</name>
    <dbReference type="NCBI Taxonomy" id="1978167"/>
    <lineage>
        <taxon>Archaea</taxon>
        <taxon>Candidatus Marsarchaeota</taxon>
        <taxon>Candidatus Marsarchaeota group 2</taxon>
    </lineage>
</organism>
<dbReference type="SUPFAM" id="SSF64586">
    <property type="entry name" value="C-terminal domain of ProRS"/>
    <property type="match status" value="1"/>
</dbReference>
<dbReference type="GO" id="GO:0005524">
    <property type="term" value="F:ATP binding"/>
    <property type="evidence" value="ECO:0007669"/>
    <property type="project" value="UniProtKB-UniRule"/>
</dbReference>
<dbReference type="Gene3D" id="3.30.930.10">
    <property type="entry name" value="Bira Bifunctional Protein, Domain 2"/>
    <property type="match status" value="1"/>
</dbReference>
<dbReference type="EC" id="6.1.1.15" evidence="8"/>
<dbReference type="Gene3D" id="3.40.50.800">
    <property type="entry name" value="Anticodon-binding domain"/>
    <property type="match status" value="1"/>
</dbReference>
<dbReference type="GO" id="GO:0004827">
    <property type="term" value="F:proline-tRNA ligase activity"/>
    <property type="evidence" value="ECO:0007669"/>
    <property type="project" value="UniProtKB-UniRule"/>
</dbReference>
<dbReference type="InterPro" id="IPR002314">
    <property type="entry name" value="aa-tRNA-synt_IIb"/>
</dbReference>
<dbReference type="Pfam" id="PF09180">
    <property type="entry name" value="ProRS-C_1"/>
    <property type="match status" value="1"/>
</dbReference>
<evidence type="ECO:0000256" key="7">
    <source>
        <dbReference type="ARBA" id="ARBA00060806"/>
    </source>
</evidence>
<dbReference type="CDD" id="cd00862">
    <property type="entry name" value="ProRS_anticodon_zinc"/>
    <property type="match status" value="1"/>
</dbReference>
<dbReference type="InterPro" id="IPR033721">
    <property type="entry name" value="ProRS_core_arch_euk"/>
</dbReference>
<dbReference type="PRINTS" id="PR01046">
    <property type="entry name" value="TRNASYNTHPRO"/>
</dbReference>
<evidence type="ECO:0000256" key="9">
    <source>
        <dbReference type="SAM" id="Coils"/>
    </source>
</evidence>
<dbReference type="InterPro" id="IPR036621">
    <property type="entry name" value="Anticodon-bd_dom_sf"/>
</dbReference>
<dbReference type="SUPFAM" id="SSF52954">
    <property type="entry name" value="Class II aaRS ABD-related"/>
    <property type="match status" value="1"/>
</dbReference>
<dbReference type="SUPFAM" id="SSF55681">
    <property type="entry name" value="Class II aaRS and biotin synthetases"/>
    <property type="match status" value="1"/>
</dbReference>
<dbReference type="InterPro" id="IPR004499">
    <property type="entry name" value="Pro-tRNA-ligase_IIa_arc-type"/>
</dbReference>
<keyword evidence="4 8" id="KW-0648">Protein biosynthesis</keyword>
<dbReference type="Pfam" id="PF00587">
    <property type="entry name" value="tRNA-synt_2b"/>
    <property type="match status" value="1"/>
</dbReference>
<evidence type="ECO:0000256" key="6">
    <source>
        <dbReference type="ARBA" id="ARBA00047671"/>
    </source>
</evidence>
<keyword evidence="2 8" id="KW-0547">Nucleotide-binding</keyword>
<comment type="similarity">
    <text evidence="7 8">Belongs to the class-II aminoacyl-tRNA synthetase family. ProS type 3 subfamily.</text>
</comment>
<keyword evidence="1 8" id="KW-0436">Ligase</keyword>
<dbReference type="PROSITE" id="PS50862">
    <property type="entry name" value="AA_TRNA_LIGASE_II"/>
    <property type="match status" value="1"/>
</dbReference>
<evidence type="ECO:0000256" key="1">
    <source>
        <dbReference type="ARBA" id="ARBA00022598"/>
    </source>
</evidence>
<dbReference type="InterPro" id="IPR016061">
    <property type="entry name" value="Pro-tRNA_ligase_II_C"/>
</dbReference>
<keyword evidence="3 8" id="KW-0067">ATP-binding</keyword>
<dbReference type="NCBIfam" id="TIGR00408">
    <property type="entry name" value="proS_fam_I"/>
    <property type="match status" value="1"/>
</dbReference>
<comment type="domain">
    <text evidence="8">Consists of three domains: the N-terminal catalytic domain, the anticodon-binding domain and the C-terminal extension.</text>
</comment>